<evidence type="ECO:0000313" key="2">
    <source>
        <dbReference type="Proteomes" id="UP000779070"/>
    </source>
</evidence>
<proteinExistence type="predicted"/>
<gene>
    <name evidence="1" type="ORF">JYA62_17720</name>
</gene>
<protein>
    <recommendedName>
        <fullName evidence="3">DUF4145 domain-containing protein</fullName>
    </recommendedName>
</protein>
<organism evidence="1 2">
    <name type="scientific">Vibrio neptunius</name>
    <dbReference type="NCBI Taxonomy" id="170651"/>
    <lineage>
        <taxon>Bacteria</taxon>
        <taxon>Pseudomonadati</taxon>
        <taxon>Pseudomonadota</taxon>
        <taxon>Gammaproteobacteria</taxon>
        <taxon>Vibrionales</taxon>
        <taxon>Vibrionaceae</taxon>
        <taxon>Vibrio</taxon>
    </lineage>
</organism>
<evidence type="ECO:0000313" key="1">
    <source>
        <dbReference type="EMBL" id="MBN3579499.1"/>
    </source>
</evidence>
<comment type="caution">
    <text evidence="1">The sequence shown here is derived from an EMBL/GenBank/DDBJ whole genome shotgun (WGS) entry which is preliminary data.</text>
</comment>
<dbReference type="EMBL" id="JAFHLB010000026">
    <property type="protein sequence ID" value="MBN3579499.1"/>
    <property type="molecule type" value="Genomic_DNA"/>
</dbReference>
<sequence>MQLDDYLFQTIEKSDFLSGFVVGHLVLESLMKKAIAKYDSGLGNYADKLKFSGLVGLCFEIGIFTKSQQTTMASINKMRNKLAHNLEYKPTRQEIKELFELAKSSFSDMTDGLSQGIDTLNDPNWKHEIGDYTLSDLFIQIAYDLDLFDQCS</sequence>
<name>A0ABS3A5J8_9VIBR</name>
<accession>A0ABS3A5J8</accession>
<evidence type="ECO:0008006" key="3">
    <source>
        <dbReference type="Google" id="ProtNLM"/>
    </source>
</evidence>
<reference evidence="1 2" key="1">
    <citation type="submission" date="2021-02" db="EMBL/GenBank/DDBJ databases">
        <title>Draft Genome Sequences of 5 Vibrio neptunius Strains Isolated From of Bivalve Hatcheries.</title>
        <authorList>
            <person name="Galvis F."/>
            <person name="Barja J.L."/>
            <person name="Lemos M.L."/>
            <person name="Balado M."/>
        </authorList>
    </citation>
    <scope>NUCLEOTIDE SEQUENCE [LARGE SCALE GENOMIC DNA]</scope>
    <source>
        <strain evidence="1 2">PP-145.98</strain>
    </source>
</reference>
<dbReference type="Proteomes" id="UP000779070">
    <property type="component" value="Unassembled WGS sequence"/>
</dbReference>
<keyword evidence="2" id="KW-1185">Reference proteome</keyword>
<dbReference type="RefSeq" id="WP_206371498.1">
    <property type="nucleotide sequence ID" value="NZ_CAWPTM010000095.1"/>
</dbReference>